<dbReference type="GO" id="GO:0030148">
    <property type="term" value="P:sphingolipid biosynthetic process"/>
    <property type="evidence" value="ECO:0007669"/>
    <property type="project" value="TreeGrafter"/>
</dbReference>
<evidence type="ECO:0000256" key="6">
    <source>
        <dbReference type="ARBA" id="ARBA00022832"/>
    </source>
</evidence>
<protein>
    <recommendedName>
        <fullName evidence="12">Elongation of fatty acids protein</fullName>
        <ecNumber evidence="12">2.3.1.-</ecNumber>
    </recommendedName>
</protein>
<evidence type="ECO:0000256" key="1">
    <source>
        <dbReference type="ARBA" id="ARBA00004141"/>
    </source>
</evidence>
<reference evidence="13 14" key="1">
    <citation type="submission" date="2018-11" db="EMBL/GenBank/DDBJ databases">
        <title>Genome sequence of Apiotrichum porosum DSM 27194.</title>
        <authorList>
            <person name="Aliyu H."/>
            <person name="Gorte O."/>
            <person name="Ochsenreither K."/>
        </authorList>
    </citation>
    <scope>NUCLEOTIDE SEQUENCE [LARGE SCALE GENOMIC DNA]</scope>
    <source>
        <strain evidence="13 14">DSM 27194</strain>
    </source>
</reference>
<organism evidence="13 14">
    <name type="scientific">Apiotrichum porosum</name>
    <dbReference type="NCBI Taxonomy" id="105984"/>
    <lineage>
        <taxon>Eukaryota</taxon>
        <taxon>Fungi</taxon>
        <taxon>Dikarya</taxon>
        <taxon>Basidiomycota</taxon>
        <taxon>Agaricomycotina</taxon>
        <taxon>Tremellomycetes</taxon>
        <taxon>Trichosporonales</taxon>
        <taxon>Trichosporonaceae</taxon>
        <taxon>Apiotrichum</taxon>
    </lineage>
</organism>
<dbReference type="InterPro" id="IPR002076">
    <property type="entry name" value="ELO_fam"/>
</dbReference>
<evidence type="ECO:0000256" key="5">
    <source>
        <dbReference type="ARBA" id="ARBA00022692"/>
    </source>
</evidence>
<comment type="subcellular location">
    <subcellularLocation>
        <location evidence="1">Membrane</location>
        <topology evidence="1">Multi-pass membrane protein</topology>
    </subcellularLocation>
</comment>
<dbReference type="RefSeq" id="XP_028472856.1">
    <property type="nucleotide sequence ID" value="XM_028618968.1"/>
</dbReference>
<dbReference type="InterPro" id="IPR030457">
    <property type="entry name" value="ELO_CS"/>
</dbReference>
<keyword evidence="14" id="KW-1185">Reference proteome</keyword>
<comment type="catalytic activity">
    <reaction evidence="11">
        <text>a very-long-chain acyl-CoA + malonyl-CoA + H(+) = a very-long-chain 3-oxoacyl-CoA + CO2 + CoA</text>
        <dbReference type="Rhea" id="RHEA:32727"/>
        <dbReference type="ChEBI" id="CHEBI:15378"/>
        <dbReference type="ChEBI" id="CHEBI:16526"/>
        <dbReference type="ChEBI" id="CHEBI:57287"/>
        <dbReference type="ChEBI" id="CHEBI:57384"/>
        <dbReference type="ChEBI" id="CHEBI:90725"/>
        <dbReference type="ChEBI" id="CHEBI:90736"/>
        <dbReference type="EC" id="2.3.1.199"/>
    </reaction>
</comment>
<evidence type="ECO:0000256" key="9">
    <source>
        <dbReference type="ARBA" id="ARBA00023136"/>
    </source>
</evidence>
<proteinExistence type="inferred from homology"/>
<dbReference type="GO" id="GO:0005789">
    <property type="term" value="C:endoplasmic reticulum membrane"/>
    <property type="evidence" value="ECO:0007669"/>
    <property type="project" value="TreeGrafter"/>
</dbReference>
<name>A0A427XFN4_9TREE</name>
<dbReference type="GeneID" id="39587819"/>
<dbReference type="GO" id="GO:0042761">
    <property type="term" value="P:very long-chain fatty acid biosynthetic process"/>
    <property type="evidence" value="ECO:0007669"/>
    <property type="project" value="TreeGrafter"/>
</dbReference>
<keyword evidence="7 12" id="KW-1133">Transmembrane helix</keyword>
<dbReference type="PANTHER" id="PTHR11157:SF134">
    <property type="entry name" value="ELONGATION OF FATTY ACIDS PROTEIN 1-RELATED"/>
    <property type="match status" value="1"/>
</dbReference>
<keyword evidence="5 12" id="KW-0812">Transmembrane</keyword>
<evidence type="ECO:0000256" key="3">
    <source>
        <dbReference type="ARBA" id="ARBA00022516"/>
    </source>
</evidence>
<feature type="transmembrane region" description="Helical" evidence="12">
    <location>
        <begin position="77"/>
        <end position="98"/>
    </location>
</feature>
<dbReference type="Pfam" id="PF01151">
    <property type="entry name" value="ELO"/>
    <property type="match status" value="1"/>
</dbReference>
<evidence type="ECO:0000256" key="4">
    <source>
        <dbReference type="ARBA" id="ARBA00022679"/>
    </source>
</evidence>
<keyword evidence="3 12" id="KW-0444">Lipid biosynthesis</keyword>
<dbReference type="Proteomes" id="UP000279236">
    <property type="component" value="Unassembled WGS sequence"/>
</dbReference>
<dbReference type="GO" id="GO:0034626">
    <property type="term" value="P:fatty acid elongation, polyunsaturated fatty acid"/>
    <property type="evidence" value="ECO:0007669"/>
    <property type="project" value="TreeGrafter"/>
</dbReference>
<feature type="transmembrane region" description="Helical" evidence="12">
    <location>
        <begin position="255"/>
        <end position="273"/>
    </location>
</feature>
<sequence length="291" mass="33407">MLAQYFKPGAGPVISAIKSTWSAANLPNPPVWAIDWVPNQSLISNNTEVALAVATYLAVIFGGQEWMRNRPAYKAKFLFQCHNLFLTTGSFVLLLLILEEILPRLFDNGLYWSICSPRAFNKTLVTYYMINYYFKYVELIDTVFLVAKKKPLQFLHVFHHSATAVLCYTQLDGETAVQWVVIGLNLWVHVVMYYYYWATAGGAKIWWKKYLTTMQITQFIIDIVVVFFATSQHFFFRYNIPLPWVVDCTGAEYAALFGCGLLTSYLFLFIAFYKKTYNATKARAAANKKAQ</sequence>
<accession>A0A427XFN4</accession>
<gene>
    <name evidence="13" type="ORF">EHS24_003276</name>
</gene>
<comment type="caution">
    <text evidence="13">The sequence shown here is derived from an EMBL/GenBank/DDBJ whole genome shotgun (WGS) entry which is preliminary data.</text>
</comment>
<keyword evidence="9 12" id="KW-0472">Membrane</keyword>
<keyword evidence="8 12" id="KW-0443">Lipid metabolism</keyword>
<comment type="similarity">
    <text evidence="2 12">Belongs to the ELO family.</text>
</comment>
<evidence type="ECO:0000256" key="8">
    <source>
        <dbReference type="ARBA" id="ARBA00023098"/>
    </source>
</evidence>
<evidence type="ECO:0000256" key="10">
    <source>
        <dbReference type="ARBA" id="ARBA00023160"/>
    </source>
</evidence>
<evidence type="ECO:0000256" key="12">
    <source>
        <dbReference type="RuleBase" id="RU361115"/>
    </source>
</evidence>
<comment type="catalytic activity">
    <reaction evidence="12">
        <text>an acyl-CoA + malonyl-CoA + H(+) = a 3-oxoacyl-CoA + CO2 + CoA</text>
        <dbReference type="Rhea" id="RHEA:50252"/>
        <dbReference type="ChEBI" id="CHEBI:15378"/>
        <dbReference type="ChEBI" id="CHEBI:16526"/>
        <dbReference type="ChEBI" id="CHEBI:57287"/>
        <dbReference type="ChEBI" id="CHEBI:57384"/>
        <dbReference type="ChEBI" id="CHEBI:58342"/>
        <dbReference type="ChEBI" id="CHEBI:90726"/>
    </reaction>
    <physiologicalReaction direction="left-to-right" evidence="12">
        <dbReference type="Rhea" id="RHEA:50253"/>
    </physiologicalReaction>
</comment>
<dbReference type="PROSITE" id="PS01188">
    <property type="entry name" value="ELO"/>
    <property type="match status" value="1"/>
</dbReference>
<comment type="caution">
    <text evidence="12">Lacks conserved residue(s) required for the propagation of feature annotation.</text>
</comment>
<dbReference type="EMBL" id="RSCE01000015">
    <property type="protein sequence ID" value="RSH77709.1"/>
    <property type="molecule type" value="Genomic_DNA"/>
</dbReference>
<dbReference type="GO" id="GO:0009922">
    <property type="term" value="F:fatty acid elongase activity"/>
    <property type="evidence" value="ECO:0007669"/>
    <property type="project" value="UniProtKB-EC"/>
</dbReference>
<dbReference type="GO" id="GO:0019367">
    <property type="term" value="P:fatty acid elongation, saturated fatty acid"/>
    <property type="evidence" value="ECO:0007669"/>
    <property type="project" value="TreeGrafter"/>
</dbReference>
<evidence type="ECO:0000313" key="13">
    <source>
        <dbReference type="EMBL" id="RSH77709.1"/>
    </source>
</evidence>
<dbReference type="GO" id="GO:0034625">
    <property type="term" value="P:fatty acid elongation, monounsaturated fatty acid"/>
    <property type="evidence" value="ECO:0007669"/>
    <property type="project" value="TreeGrafter"/>
</dbReference>
<feature type="transmembrane region" description="Helical" evidence="12">
    <location>
        <begin position="177"/>
        <end position="196"/>
    </location>
</feature>
<keyword evidence="10 12" id="KW-0275">Fatty acid biosynthesis</keyword>
<evidence type="ECO:0000313" key="14">
    <source>
        <dbReference type="Proteomes" id="UP000279236"/>
    </source>
</evidence>
<dbReference type="PANTHER" id="PTHR11157">
    <property type="entry name" value="FATTY ACID ACYL TRANSFERASE-RELATED"/>
    <property type="match status" value="1"/>
</dbReference>
<feature type="transmembrane region" description="Helical" evidence="12">
    <location>
        <begin position="216"/>
        <end position="235"/>
    </location>
</feature>
<dbReference type="OrthoDB" id="434092at2759"/>
<dbReference type="EC" id="2.3.1.-" evidence="12"/>
<keyword evidence="4 12" id="KW-0808">Transferase</keyword>
<evidence type="ECO:0000256" key="2">
    <source>
        <dbReference type="ARBA" id="ARBA00007263"/>
    </source>
</evidence>
<evidence type="ECO:0000256" key="7">
    <source>
        <dbReference type="ARBA" id="ARBA00022989"/>
    </source>
</evidence>
<evidence type="ECO:0000256" key="11">
    <source>
        <dbReference type="ARBA" id="ARBA00047375"/>
    </source>
</evidence>
<dbReference type="AlphaFoldDB" id="A0A427XFN4"/>
<dbReference type="STRING" id="105984.A0A427XFN4"/>
<keyword evidence="6 12" id="KW-0276">Fatty acid metabolism</keyword>